<dbReference type="SUPFAM" id="SSF48452">
    <property type="entry name" value="TPR-like"/>
    <property type="match status" value="1"/>
</dbReference>
<keyword evidence="3" id="KW-1185">Reference proteome</keyword>
<evidence type="ECO:0000256" key="1">
    <source>
        <dbReference type="SAM" id="SignalP"/>
    </source>
</evidence>
<feature type="signal peptide" evidence="1">
    <location>
        <begin position="1"/>
        <end position="24"/>
    </location>
</feature>
<keyword evidence="1" id="KW-0732">Signal</keyword>
<evidence type="ECO:0000313" key="3">
    <source>
        <dbReference type="Proteomes" id="UP000233618"/>
    </source>
</evidence>
<dbReference type="InterPro" id="IPR011990">
    <property type="entry name" value="TPR-like_helical_dom_sf"/>
</dbReference>
<evidence type="ECO:0000313" key="2">
    <source>
        <dbReference type="EMBL" id="PKQ60398.1"/>
    </source>
</evidence>
<gene>
    <name evidence="2" type="ORF">BZG01_21030</name>
</gene>
<feature type="chain" id="PRO_5014600023" evidence="1">
    <location>
        <begin position="25"/>
        <end position="233"/>
    </location>
</feature>
<dbReference type="RefSeq" id="WP_101311817.1">
    <property type="nucleotide sequence ID" value="NZ_MVDE01000065.1"/>
</dbReference>
<name>A0A2N3HQR9_9BACT</name>
<comment type="caution">
    <text evidence="2">The sequence shown here is derived from an EMBL/GenBank/DDBJ whole genome shotgun (WGS) entry which is preliminary data.</text>
</comment>
<organism evidence="2 3">
    <name type="scientific">Labilibaculum manganireducens</name>
    <dbReference type="NCBI Taxonomy" id="1940525"/>
    <lineage>
        <taxon>Bacteria</taxon>
        <taxon>Pseudomonadati</taxon>
        <taxon>Bacteroidota</taxon>
        <taxon>Bacteroidia</taxon>
        <taxon>Marinilabiliales</taxon>
        <taxon>Marinifilaceae</taxon>
        <taxon>Labilibaculum</taxon>
    </lineage>
</organism>
<proteinExistence type="predicted"/>
<accession>A0A2N3HQR9</accession>
<protein>
    <submittedName>
        <fullName evidence="2">Uncharacterized protein</fullName>
    </submittedName>
</protein>
<dbReference type="Proteomes" id="UP000233618">
    <property type="component" value="Unassembled WGS sequence"/>
</dbReference>
<dbReference type="EMBL" id="MVDE01000065">
    <property type="protein sequence ID" value="PKQ60398.1"/>
    <property type="molecule type" value="Genomic_DNA"/>
</dbReference>
<dbReference type="Gene3D" id="1.25.40.10">
    <property type="entry name" value="Tetratricopeptide repeat domain"/>
    <property type="match status" value="1"/>
</dbReference>
<dbReference type="AlphaFoldDB" id="A0A2N3HQR9"/>
<reference evidence="2 3" key="1">
    <citation type="journal article" date="2017" name="Front. Microbiol.">
        <title>Labilibaculum manganireducens gen. nov., sp. nov. and Labilibaculum filiforme sp. nov., Novel Bacteroidetes Isolated from Subsurface Sediments of the Baltic Sea.</title>
        <authorList>
            <person name="Vandieken V."/>
            <person name="Marshall I.P."/>
            <person name="Niemann H."/>
            <person name="Engelen B."/>
            <person name="Cypionka H."/>
        </authorList>
    </citation>
    <scope>NUCLEOTIDE SEQUENCE [LARGE SCALE GENOMIC DNA]</scope>
    <source>
        <strain evidence="2 3">59.10-2M</strain>
    </source>
</reference>
<sequence length="233" mass="27135">MKNKIQYSIVLVLVLLFNARTTSAQKDARWGDFYSNKYFFSYENSKKSVVLYASRDTMVQVWVNGVKDTADYSKGIQDLDHFECWDNGVCYDIELINNDRLIVNSRDNLGDGTDFQFEPEMKSNIFGEEEFYSCTNFKQNISWEGLDPTQVLNLNNTAYYLDQVGCYECAISILEELIKAYPNRIVAYINLGDSYWDNKNYTKAKSAYAKYCELMQAKGKKCKIPKRVFDRMK</sequence>